<organism evidence="3 4">
    <name type="scientific">Liparis tanakae</name>
    <name type="common">Tanaka's snailfish</name>
    <dbReference type="NCBI Taxonomy" id="230148"/>
    <lineage>
        <taxon>Eukaryota</taxon>
        <taxon>Metazoa</taxon>
        <taxon>Chordata</taxon>
        <taxon>Craniata</taxon>
        <taxon>Vertebrata</taxon>
        <taxon>Euteleostomi</taxon>
        <taxon>Actinopterygii</taxon>
        <taxon>Neopterygii</taxon>
        <taxon>Teleostei</taxon>
        <taxon>Neoteleostei</taxon>
        <taxon>Acanthomorphata</taxon>
        <taxon>Eupercaria</taxon>
        <taxon>Perciformes</taxon>
        <taxon>Cottioidei</taxon>
        <taxon>Cottales</taxon>
        <taxon>Liparidae</taxon>
        <taxon>Liparis</taxon>
    </lineage>
</organism>
<accession>A0A4Z2EWG7</accession>
<dbReference type="Proteomes" id="UP000314294">
    <property type="component" value="Unassembled WGS sequence"/>
</dbReference>
<feature type="compositionally biased region" description="Polar residues" evidence="2">
    <location>
        <begin position="526"/>
        <end position="536"/>
    </location>
</feature>
<feature type="compositionally biased region" description="Basic and acidic residues" evidence="2">
    <location>
        <begin position="473"/>
        <end position="487"/>
    </location>
</feature>
<feature type="region of interest" description="Disordered" evidence="2">
    <location>
        <begin position="644"/>
        <end position="664"/>
    </location>
</feature>
<feature type="compositionally biased region" description="Basic and acidic residues" evidence="2">
    <location>
        <begin position="503"/>
        <end position="523"/>
    </location>
</feature>
<sequence>MNLSSIFFKNAPPPPSSPHRVPWQCLHKLNQDLHGELETQKHKRDLAQQQIRTLKRSYTEAQDAVDHHEAGIQALQAKLAAAMAEILASEHAVARMRNELKLEQRRSAEQEEEHGRGEATLRAQLKDSEDRLRDIEASLLERNQALRHLERQQALQRDHVREVQRLQERLQEVSARLGATEEGHALKEERLRREQHSMQELHESERQNLSRRLGEAESAQKEAEGRQLEAERHVEALLRGRGASGGQEGREEVLKLQEELAQKTDVGESLRESVRRLEEEKGHLTCRCQELLNQIAEADREVSKLRSRLETEEADYYILEHSYERATQEFQKISQFLRDKEEEIQQTKEMYERLVERKEEDLKEALVKMAALGSSLEETEQKLQAKEELLCQMSQSILDQVEPGSAEKDLQAELLVAKDRIAELEQQLNALQLGYADLHEERQHAPEQGRKTRLKTSASLSANHQVLLCLDEASHADDGPEDKESQAKRPRIRFSSIQGQKYNLEELDPRQSRTEDESEDMHPSEGTISSDVASSDGSDPDKFICIIHALEAKLLATEDQLRRLTHHLEEERGSNTDVETSGTPESCSGALYAKALLCVESSREKLRVILGGSDATADSQLHSLSEIEKELYDASLLLRRAHGAPEEPAAADPPDPTPETPEDGDALQLFAKTLSFEAAALDKMALLIRTSKSHVLQSLAEIWEDMENVTKGDRDGLAIVYADVLTRKLMLESSFCEELEKAEAGGGASREGGADVDVDVFNAVVKAELVFSVQNLRLCYQEKLSVLQEELALAHADLRQREVSLRSIVEASRRPDLTRVIQEVQHDFGFGEPESGAARPPDLAPYMEQIEAEEARGSAEEMVDRHLAGATPPCGADSLQNAHDGLADELQRQAAVLQRYAEEVQRGGERPGLAQMVRALLGRRTPRGLAGASLCMRGALVQAQVAYVACRLRALHQRDVGRCEQTGHDMGALVQRHARSVGAVREKYEAALRDEREKFSQTASGLQQENRALKSEISKRVNQLAQQQKQLALLEEHFGQEAEELRRRHEEERRRAEEGRAAAERRLEALLADAGAAEERGERRARSLEERCELRVCELQLLHRREADALRAQYADSVRRVHEQRHADDAATPMEEEEQGSGEEAHAGAELDSVVLLKERVQELEAQMSAMREELQSTHLEGGGASLREKYQRDFDSLKVSAPFYLLVIK</sequence>
<evidence type="ECO:0000313" key="3">
    <source>
        <dbReference type="EMBL" id="TNN32582.1"/>
    </source>
</evidence>
<evidence type="ECO:0000256" key="2">
    <source>
        <dbReference type="SAM" id="MobiDB-lite"/>
    </source>
</evidence>
<feature type="coiled-coil region" evidence="1">
    <location>
        <begin position="996"/>
        <end position="1080"/>
    </location>
</feature>
<keyword evidence="4" id="KW-1185">Reference proteome</keyword>
<evidence type="ECO:0000256" key="1">
    <source>
        <dbReference type="SAM" id="Coils"/>
    </source>
</evidence>
<dbReference type="AlphaFoldDB" id="A0A4Z2EWG7"/>
<keyword evidence="1" id="KW-0175">Coiled coil</keyword>
<name>A0A4Z2EWG7_9TELE</name>
<dbReference type="EMBL" id="SRLO01002605">
    <property type="protein sequence ID" value="TNN32582.1"/>
    <property type="molecule type" value="Genomic_DNA"/>
</dbReference>
<feature type="coiled-coil region" evidence="1">
    <location>
        <begin position="1154"/>
        <end position="1181"/>
    </location>
</feature>
<protein>
    <submittedName>
        <fullName evidence="3">Uncharacterized protein</fullName>
    </submittedName>
</protein>
<proteinExistence type="predicted"/>
<feature type="compositionally biased region" description="Basic and acidic residues" evidence="2">
    <location>
        <begin position="179"/>
        <end position="228"/>
    </location>
</feature>
<gene>
    <name evidence="3" type="ORF">EYF80_057254</name>
</gene>
<feature type="region of interest" description="Disordered" evidence="2">
    <location>
        <begin position="1120"/>
        <end position="1149"/>
    </location>
</feature>
<feature type="compositionally biased region" description="Basic and acidic residues" evidence="2">
    <location>
        <begin position="1120"/>
        <end position="1129"/>
    </location>
</feature>
<comment type="caution">
    <text evidence="3">The sequence shown here is derived from an EMBL/GenBank/DDBJ whole genome shotgun (WGS) entry which is preliminary data.</text>
</comment>
<evidence type="ECO:0000313" key="4">
    <source>
        <dbReference type="Proteomes" id="UP000314294"/>
    </source>
</evidence>
<feature type="region of interest" description="Disordered" evidence="2">
    <location>
        <begin position="473"/>
        <end position="536"/>
    </location>
</feature>
<feature type="region of interest" description="Disordered" evidence="2">
    <location>
        <begin position="176"/>
        <end position="228"/>
    </location>
</feature>
<feature type="coiled-coil region" evidence="1">
    <location>
        <begin position="260"/>
        <end position="441"/>
    </location>
</feature>
<dbReference type="OrthoDB" id="9942268at2759"/>
<reference evidence="3 4" key="1">
    <citation type="submission" date="2019-03" db="EMBL/GenBank/DDBJ databases">
        <title>First draft genome of Liparis tanakae, snailfish: a comprehensive survey of snailfish specific genes.</title>
        <authorList>
            <person name="Kim W."/>
            <person name="Song I."/>
            <person name="Jeong J.-H."/>
            <person name="Kim D."/>
            <person name="Kim S."/>
            <person name="Ryu S."/>
            <person name="Song J.Y."/>
            <person name="Lee S.K."/>
        </authorList>
    </citation>
    <scope>NUCLEOTIDE SEQUENCE [LARGE SCALE GENOMIC DNA]</scope>
    <source>
        <tissue evidence="3">Muscle</tissue>
    </source>
</reference>